<dbReference type="PROSITE" id="PS50294">
    <property type="entry name" value="WD_REPEATS_REGION"/>
    <property type="match status" value="1"/>
</dbReference>
<keyword evidence="10" id="KW-1185">Reference proteome</keyword>
<dbReference type="InterPro" id="IPR019775">
    <property type="entry name" value="WD40_repeat_CS"/>
</dbReference>
<organism evidence="9">
    <name type="scientific">Fonticula alba</name>
    <name type="common">Slime mold</name>
    <dbReference type="NCBI Taxonomy" id="691883"/>
    <lineage>
        <taxon>Eukaryota</taxon>
        <taxon>Rotosphaerida</taxon>
        <taxon>Fonticulaceae</taxon>
        <taxon>Fonticula</taxon>
    </lineage>
</organism>
<dbReference type="Proteomes" id="UP000030693">
    <property type="component" value="Unassembled WGS sequence"/>
</dbReference>
<dbReference type="Pfam" id="PF00400">
    <property type="entry name" value="WD40"/>
    <property type="match status" value="1"/>
</dbReference>
<keyword evidence="3" id="KW-0677">Repeat</keyword>
<dbReference type="PROSITE" id="PS50082">
    <property type="entry name" value="WD_REPEATS_2"/>
    <property type="match status" value="1"/>
</dbReference>
<dbReference type="eggNOG" id="KOG4547">
    <property type="taxonomic scope" value="Eukaryota"/>
</dbReference>
<feature type="compositionally biased region" description="Acidic residues" evidence="7">
    <location>
        <begin position="586"/>
        <end position="599"/>
    </location>
</feature>
<proteinExistence type="inferred from homology"/>
<dbReference type="InterPro" id="IPR007148">
    <property type="entry name" value="SSU_processome_Utp12"/>
</dbReference>
<dbReference type="STRING" id="691883.A0A058ZGV0"/>
<feature type="region of interest" description="Disordered" evidence="7">
    <location>
        <begin position="582"/>
        <end position="646"/>
    </location>
</feature>
<evidence type="ECO:0000259" key="8">
    <source>
        <dbReference type="Pfam" id="PF04003"/>
    </source>
</evidence>
<keyword evidence="4" id="KW-0539">Nucleus</keyword>
<name>A0A058ZGV0_FONAL</name>
<dbReference type="InterPro" id="IPR036322">
    <property type="entry name" value="WD40_repeat_dom_sf"/>
</dbReference>
<dbReference type="GO" id="GO:0000462">
    <property type="term" value="P:maturation of SSU-rRNA from tricistronic rRNA transcript (SSU-rRNA, 5.8S rRNA, LSU-rRNA)"/>
    <property type="evidence" value="ECO:0007669"/>
    <property type="project" value="TreeGrafter"/>
</dbReference>
<feature type="compositionally biased region" description="Acidic residues" evidence="7">
    <location>
        <begin position="627"/>
        <end position="646"/>
    </location>
</feature>
<dbReference type="InterPro" id="IPR015943">
    <property type="entry name" value="WD40/YVTN_repeat-like_dom_sf"/>
</dbReference>
<evidence type="ECO:0000256" key="5">
    <source>
        <dbReference type="ARBA" id="ARBA00038335"/>
    </source>
</evidence>
<dbReference type="OrthoDB" id="30195at2759"/>
<gene>
    <name evidence="9" type="ORF">H696_00706</name>
</gene>
<dbReference type="Gene3D" id="2.130.10.10">
    <property type="entry name" value="YVTN repeat-like/Quinoprotein amine dehydrogenase"/>
    <property type="match status" value="2"/>
</dbReference>
<evidence type="ECO:0000256" key="3">
    <source>
        <dbReference type="ARBA" id="ARBA00022737"/>
    </source>
</evidence>
<evidence type="ECO:0000256" key="4">
    <source>
        <dbReference type="ARBA" id="ARBA00023242"/>
    </source>
</evidence>
<dbReference type="OMA" id="PCTALTW"/>
<reference evidence="9" key="1">
    <citation type="submission" date="2013-04" db="EMBL/GenBank/DDBJ databases">
        <title>The Genome Sequence of Fonticula alba ATCC 38817.</title>
        <authorList>
            <consortium name="The Broad Institute Genomics Platform"/>
            <person name="Russ C."/>
            <person name="Cuomo C."/>
            <person name="Burger G."/>
            <person name="Gray M.W."/>
            <person name="Holland P.W.H."/>
            <person name="King N."/>
            <person name="Lang F.B.F."/>
            <person name="Roger A.J."/>
            <person name="Ruiz-Trillo I."/>
            <person name="Brown M."/>
            <person name="Walker B."/>
            <person name="Young S."/>
            <person name="Zeng Q."/>
            <person name="Gargeya S."/>
            <person name="Fitzgerald M."/>
            <person name="Haas B."/>
            <person name="Abouelleil A."/>
            <person name="Allen A.W."/>
            <person name="Alvarado L."/>
            <person name="Arachchi H.M."/>
            <person name="Berlin A.M."/>
            <person name="Chapman S.B."/>
            <person name="Gainer-Dewar J."/>
            <person name="Goldberg J."/>
            <person name="Griggs A."/>
            <person name="Gujja S."/>
            <person name="Hansen M."/>
            <person name="Howarth C."/>
            <person name="Imamovic A."/>
            <person name="Ireland A."/>
            <person name="Larimer J."/>
            <person name="McCowan C."/>
            <person name="Murphy C."/>
            <person name="Pearson M."/>
            <person name="Poon T.W."/>
            <person name="Priest M."/>
            <person name="Roberts A."/>
            <person name="Saif S."/>
            <person name="Shea T."/>
            <person name="Sisk P."/>
            <person name="Sykes S."/>
            <person name="Wortman J."/>
            <person name="Nusbaum C."/>
            <person name="Birren B."/>
        </authorList>
    </citation>
    <scope>NUCLEOTIDE SEQUENCE [LARGE SCALE GENOMIC DNA]</scope>
    <source>
        <strain evidence="9">ATCC 38817</strain>
    </source>
</reference>
<dbReference type="SUPFAM" id="SSF50978">
    <property type="entry name" value="WD40 repeat-like"/>
    <property type="match status" value="1"/>
</dbReference>
<dbReference type="GO" id="GO:0005730">
    <property type="term" value="C:nucleolus"/>
    <property type="evidence" value="ECO:0007669"/>
    <property type="project" value="TreeGrafter"/>
</dbReference>
<comment type="similarity">
    <text evidence="5">Belongs to the UTP5 family.</text>
</comment>
<evidence type="ECO:0000256" key="1">
    <source>
        <dbReference type="ARBA" id="ARBA00004123"/>
    </source>
</evidence>
<evidence type="ECO:0000313" key="10">
    <source>
        <dbReference type="Proteomes" id="UP000030693"/>
    </source>
</evidence>
<evidence type="ECO:0000256" key="2">
    <source>
        <dbReference type="ARBA" id="ARBA00022574"/>
    </source>
</evidence>
<feature type="compositionally biased region" description="Acidic residues" evidence="7">
    <location>
        <begin position="606"/>
        <end position="617"/>
    </location>
</feature>
<dbReference type="GeneID" id="20525431"/>
<dbReference type="EMBL" id="KB932201">
    <property type="protein sequence ID" value="KCV73163.1"/>
    <property type="molecule type" value="Genomic_DNA"/>
</dbReference>
<dbReference type="AlphaFoldDB" id="A0A058ZGV0"/>
<comment type="subcellular location">
    <subcellularLocation>
        <location evidence="1">Nucleus</location>
    </subcellularLocation>
</comment>
<evidence type="ECO:0000256" key="7">
    <source>
        <dbReference type="SAM" id="MobiDB-lite"/>
    </source>
</evidence>
<dbReference type="Pfam" id="PF04003">
    <property type="entry name" value="Utp12"/>
    <property type="match status" value="1"/>
</dbReference>
<accession>A0A058ZGV0</accession>
<dbReference type="InterPro" id="IPR052414">
    <property type="entry name" value="U3_snoRNA-assoc_WDR"/>
</dbReference>
<dbReference type="PANTHER" id="PTHR44267">
    <property type="entry name" value="WD REPEAT-CONTAINING PROTEIN 43"/>
    <property type="match status" value="1"/>
</dbReference>
<keyword evidence="2 6" id="KW-0853">WD repeat</keyword>
<dbReference type="SMART" id="SM00320">
    <property type="entry name" value="WD40"/>
    <property type="match status" value="3"/>
</dbReference>
<sequence>MSEKTSLHSFHSSGTLLALVSPDNRIYIWDVLTSTIKFEYASKNHLIEKITSLSWGFCTAGGKRSREGKTAAKDICLAFGTSTGSVYVLSVPRAEIVNTFSSMHPDAVSSIEFEHDSPTAYSLGVSGSVCHWNAATGKTLSSSKVDSTNMSALALSSSSEQIALASSNIKLSPKADLAAVSQSFTGHVSPVSRLRFSPSAGHLLSMASQDRSISVWDTASGARVAGLSMTSVPVSFDVIRSPVEGDNAPIHVATITETGEVHVFNVALSGKESGGKPKRATINPAATFDFRDQSNQLNQSAKRHTSTDSRIPVLAVCFAQEGRRLLLARGSINRIVFEEIQYVTSDNKFIPSGSFMRMPTVLDGASTAPRVVQSVSVDGDKKAVKVIDATFVSVARPSAQERLDTRSLSERIKEVQMVEAAMPAGSQPLVMPEGGAGGRGASKSHSLAVVLSQALHSQDQQQLAFVFEQTSQQLVENTIRKLPTSHILLLIKALVERFQNKPTRGQKLIIWLRATLVIHSSYLMTVPDLVTRLGPLYALVDSRLSSFKRLLRLSGRLDLIVSQIAQASQDHDEDAFSSSATFTLNESDDDGDISEEDLTESVLRGEDDEENDDDLDIVDNTLREGIDYDPADYDDDTQMDDDEFDM</sequence>
<dbReference type="PROSITE" id="PS00678">
    <property type="entry name" value="WD_REPEATS_1"/>
    <property type="match status" value="2"/>
</dbReference>
<dbReference type="PANTHER" id="PTHR44267:SF1">
    <property type="entry name" value="WD REPEAT-CONTAINING PROTEIN 43"/>
    <property type="match status" value="1"/>
</dbReference>
<dbReference type="InterPro" id="IPR001680">
    <property type="entry name" value="WD40_rpt"/>
</dbReference>
<dbReference type="RefSeq" id="XP_009492864.1">
    <property type="nucleotide sequence ID" value="XM_009494589.1"/>
</dbReference>
<evidence type="ECO:0000256" key="6">
    <source>
        <dbReference type="PROSITE-ProRule" id="PRU00221"/>
    </source>
</evidence>
<evidence type="ECO:0000313" key="9">
    <source>
        <dbReference type="EMBL" id="KCV73163.1"/>
    </source>
</evidence>
<protein>
    <recommendedName>
        <fullName evidence="8">Small-subunit processome Utp12 domain-containing protein</fullName>
    </recommendedName>
</protein>
<feature type="domain" description="Small-subunit processome Utp12" evidence="8">
    <location>
        <begin position="460"/>
        <end position="561"/>
    </location>
</feature>
<feature type="repeat" description="WD" evidence="6">
    <location>
        <begin position="184"/>
        <end position="226"/>
    </location>
</feature>